<name>A0A0F7KZC9_9SPHN</name>
<feature type="compositionally biased region" description="Pro residues" evidence="1">
    <location>
        <begin position="230"/>
        <end position="241"/>
    </location>
</feature>
<evidence type="ECO:0000256" key="1">
    <source>
        <dbReference type="SAM" id="MobiDB-lite"/>
    </source>
</evidence>
<protein>
    <submittedName>
        <fullName evidence="2">Uncharacterized protein</fullName>
    </submittedName>
</protein>
<dbReference type="KEGG" id="aay:WYH_03171"/>
<dbReference type="EMBL" id="CP011452">
    <property type="protein sequence ID" value="AKH44190.1"/>
    <property type="molecule type" value="Genomic_DNA"/>
</dbReference>
<reference evidence="2" key="1">
    <citation type="submission" date="2015-05" db="EMBL/GenBank/DDBJ databases">
        <title>The complete genome of Altererythrobacter atlanticus strain 26DY36.</title>
        <authorList>
            <person name="Wu Y.-H."/>
            <person name="Cheng H."/>
            <person name="Wu X.-W."/>
        </authorList>
    </citation>
    <scope>NUCLEOTIDE SEQUENCE [LARGE SCALE GENOMIC DNA]</scope>
    <source>
        <strain evidence="2">26DY36</strain>
    </source>
</reference>
<dbReference type="RefSeq" id="WP_046904570.1">
    <property type="nucleotide sequence ID" value="NZ_CP011452.2"/>
</dbReference>
<gene>
    <name evidence="2" type="ORF">WYH_03171</name>
</gene>
<proteinExistence type="predicted"/>
<sequence length="279" mass="28756">MPSINPVRQGEVHAAIARASAATGVNFDYLLAQAKLESGFDPSARAGTSSAAGLYQFVNGTWLDTLDKHGAAHGLGWADNAISRKGGRAVIADPSMRAEVMALRYDPNASALMAAELARDNSAELEGFLGRSPDSSELYLAHFLGAKGARDFLGVLQATPSKSAPALFPKAAAANRPIFYDGNMPRTVGQVMDLVRAKVDGAMDANQGSFPMAAAYSQSLSASQGGAPAAPAPPPMNPAPARPSMAETLRATFGTAGSSADAAGQRVNAAYAKFKAFGL</sequence>
<dbReference type="Proteomes" id="UP000034392">
    <property type="component" value="Chromosome"/>
</dbReference>
<evidence type="ECO:0000313" key="3">
    <source>
        <dbReference type="Proteomes" id="UP000034392"/>
    </source>
</evidence>
<dbReference type="AlphaFoldDB" id="A0A0F7KZC9"/>
<keyword evidence="3" id="KW-1185">Reference proteome</keyword>
<dbReference type="STRING" id="1267766.WYH_03171"/>
<dbReference type="SUPFAM" id="SSF53955">
    <property type="entry name" value="Lysozyme-like"/>
    <property type="match status" value="1"/>
</dbReference>
<dbReference type="Gene3D" id="1.10.530.10">
    <property type="match status" value="1"/>
</dbReference>
<feature type="region of interest" description="Disordered" evidence="1">
    <location>
        <begin position="223"/>
        <end position="243"/>
    </location>
</feature>
<dbReference type="InterPro" id="IPR023346">
    <property type="entry name" value="Lysozyme-like_dom_sf"/>
</dbReference>
<evidence type="ECO:0000313" key="2">
    <source>
        <dbReference type="EMBL" id="AKH44190.1"/>
    </source>
</evidence>
<organism evidence="2 3">
    <name type="scientific">Croceibacterium atlanticum</name>
    <dbReference type="NCBI Taxonomy" id="1267766"/>
    <lineage>
        <taxon>Bacteria</taxon>
        <taxon>Pseudomonadati</taxon>
        <taxon>Pseudomonadota</taxon>
        <taxon>Alphaproteobacteria</taxon>
        <taxon>Sphingomonadales</taxon>
        <taxon>Erythrobacteraceae</taxon>
        <taxon>Croceibacterium</taxon>
    </lineage>
</organism>
<accession>A0A0F7KZC9</accession>
<dbReference type="PATRIC" id="fig|1267766.3.peg.3216"/>